<dbReference type="RefSeq" id="XP_033530327.1">
    <property type="nucleotide sequence ID" value="XM_033680303.1"/>
</dbReference>
<keyword evidence="3" id="KW-1185">Reference proteome</keyword>
<evidence type="ECO:0000313" key="2">
    <source>
        <dbReference type="EMBL" id="KAF1808696.1"/>
    </source>
</evidence>
<organism evidence="2">
    <name type="scientific">Eremomyces bilateralis CBS 781.70</name>
    <dbReference type="NCBI Taxonomy" id="1392243"/>
    <lineage>
        <taxon>Eukaryota</taxon>
        <taxon>Fungi</taxon>
        <taxon>Dikarya</taxon>
        <taxon>Ascomycota</taxon>
        <taxon>Pezizomycotina</taxon>
        <taxon>Dothideomycetes</taxon>
        <taxon>Dothideomycetes incertae sedis</taxon>
        <taxon>Eremomycetales</taxon>
        <taxon>Eremomycetaceae</taxon>
        <taxon>Eremomyces</taxon>
    </lineage>
</organism>
<dbReference type="AlphaFoldDB" id="A0A6G1FSI3"/>
<dbReference type="OrthoDB" id="5424021at2759"/>
<feature type="region of interest" description="Disordered" evidence="1">
    <location>
        <begin position="80"/>
        <end position="153"/>
    </location>
</feature>
<gene>
    <name evidence="2 4" type="ORF">P152DRAFT_462261</name>
</gene>
<dbReference type="EMBL" id="ML975180">
    <property type="protein sequence ID" value="KAF1808696.1"/>
    <property type="molecule type" value="Genomic_DNA"/>
</dbReference>
<reference evidence="4" key="3">
    <citation type="submission" date="2025-04" db="UniProtKB">
        <authorList>
            <consortium name="RefSeq"/>
        </authorList>
    </citation>
    <scope>IDENTIFICATION</scope>
    <source>
        <strain evidence="4">CBS 781.70</strain>
    </source>
</reference>
<dbReference type="GeneID" id="54420873"/>
<reference evidence="2 4" key="1">
    <citation type="submission" date="2020-01" db="EMBL/GenBank/DDBJ databases">
        <authorList>
            <consortium name="DOE Joint Genome Institute"/>
            <person name="Haridas S."/>
            <person name="Albert R."/>
            <person name="Binder M."/>
            <person name="Bloem J."/>
            <person name="Labutti K."/>
            <person name="Salamov A."/>
            <person name="Andreopoulos B."/>
            <person name="Baker S.E."/>
            <person name="Barry K."/>
            <person name="Bills G."/>
            <person name="Bluhm B.H."/>
            <person name="Cannon C."/>
            <person name="Castanera R."/>
            <person name="Culley D.E."/>
            <person name="Daum C."/>
            <person name="Ezra D."/>
            <person name="Gonzalez J.B."/>
            <person name="Henrissat B."/>
            <person name="Kuo A."/>
            <person name="Liang C."/>
            <person name="Lipzen A."/>
            <person name="Lutzoni F."/>
            <person name="Magnuson J."/>
            <person name="Mondo S."/>
            <person name="Nolan M."/>
            <person name="Ohm R."/>
            <person name="Pangilinan J."/>
            <person name="Park H.-J."/>
            <person name="Ramirez L."/>
            <person name="Alfaro M."/>
            <person name="Sun H."/>
            <person name="Tritt A."/>
            <person name="Yoshinaga Y."/>
            <person name="Zwiers L.-H."/>
            <person name="Turgeon B.G."/>
            <person name="Goodwin S.B."/>
            <person name="Spatafora J.W."/>
            <person name="Crous P.W."/>
            <person name="Grigoriev I.V."/>
        </authorList>
    </citation>
    <scope>NUCLEOTIDE SEQUENCE</scope>
    <source>
        <strain evidence="2 4">CBS 781.70</strain>
    </source>
</reference>
<dbReference type="Proteomes" id="UP000504638">
    <property type="component" value="Unplaced"/>
</dbReference>
<sequence length="160" mass="17759">MAANGAQPSIWVSMNYVPPRGSCQHKSGMMASKCPCMRFMIHPLKVATSFECDGCNHHASFHSMENKEEDEIVKRWRVQEADEASQATGNKRKRPRNQIEFQSASGALNDKMDLGGDTQVREFVPAPSTRRTRGKAAKRTAPVPGSGDAGYKVYEILDEE</sequence>
<reference evidence="4" key="2">
    <citation type="submission" date="2020-04" db="EMBL/GenBank/DDBJ databases">
        <authorList>
            <consortium name="NCBI Genome Project"/>
        </authorList>
    </citation>
    <scope>NUCLEOTIDE SEQUENCE</scope>
    <source>
        <strain evidence="4">CBS 781.70</strain>
    </source>
</reference>
<proteinExistence type="predicted"/>
<evidence type="ECO:0000256" key="1">
    <source>
        <dbReference type="SAM" id="MobiDB-lite"/>
    </source>
</evidence>
<name>A0A6G1FSI3_9PEZI</name>
<protein>
    <submittedName>
        <fullName evidence="2 4">Uncharacterized protein</fullName>
    </submittedName>
</protein>
<evidence type="ECO:0000313" key="3">
    <source>
        <dbReference type="Proteomes" id="UP000504638"/>
    </source>
</evidence>
<accession>A0A6G1FSI3</accession>
<evidence type="ECO:0000313" key="4">
    <source>
        <dbReference type="RefSeq" id="XP_033530327.1"/>
    </source>
</evidence>